<proteinExistence type="predicted"/>
<dbReference type="AlphaFoldDB" id="A0AAU8MLY3"/>
<protein>
    <submittedName>
        <fullName evidence="4">Type VI secretion system baseplate subunit TssE</fullName>
    </submittedName>
</protein>
<evidence type="ECO:0000313" key="4">
    <source>
        <dbReference type="EMBL" id="XCO74104.1"/>
    </source>
</evidence>
<accession>A0AAU8MLY3</accession>
<evidence type="ECO:0000256" key="1">
    <source>
        <dbReference type="SAM" id="MobiDB-lite"/>
    </source>
</evidence>
<dbReference type="PANTHER" id="PTHR38595:SF1">
    <property type="entry name" value="TYPE VI SECRETION SYSTEM COMPONENT TSSE1"/>
    <property type="match status" value="1"/>
</dbReference>
<dbReference type="EMBL" id="CP159925">
    <property type="protein sequence ID" value="XCO74104.1"/>
    <property type="molecule type" value="Genomic_DNA"/>
</dbReference>
<feature type="domain" description="IraD/Gp25-like" evidence="2">
    <location>
        <begin position="47"/>
        <end position="148"/>
    </location>
</feature>
<dbReference type="Pfam" id="PF04965">
    <property type="entry name" value="GPW_gp25"/>
    <property type="match status" value="1"/>
</dbReference>
<gene>
    <name evidence="4" type="primary">tssE</name>
    <name evidence="4" type="ORF">ABU614_17190</name>
    <name evidence="3" type="ORF">V2J18_10805</name>
</gene>
<reference evidence="4" key="2">
    <citation type="submission" date="2024-06" db="EMBL/GenBank/DDBJ databases">
        <authorList>
            <person name="Li S."/>
        </authorList>
    </citation>
    <scope>NUCLEOTIDE SEQUENCE</scope>
    <source>
        <strain evidence="4">SR10</strain>
    </source>
</reference>
<evidence type="ECO:0000259" key="2">
    <source>
        <dbReference type="Pfam" id="PF04965"/>
    </source>
</evidence>
<reference evidence="3 5" key="1">
    <citation type="submission" date="2024-02" db="EMBL/GenBank/DDBJ databases">
        <title>Lysobacter Genome Sequencing and Mining.</title>
        <authorList>
            <person name="Bierman J."/>
            <person name="Walker M.C."/>
        </authorList>
    </citation>
    <scope>NUCLEOTIDE SEQUENCE [LARGE SCALE GENOMIC DNA]</scope>
    <source>
        <strain evidence="3 5">PB6250</strain>
    </source>
</reference>
<evidence type="ECO:0000313" key="3">
    <source>
        <dbReference type="EMBL" id="MEI2455164.1"/>
    </source>
</evidence>
<dbReference type="InterPro" id="IPR007048">
    <property type="entry name" value="IraD/Gp25-like"/>
</dbReference>
<name>A0AAU8MLY3_9GAMM</name>
<dbReference type="EMBL" id="JBANDL010000002">
    <property type="protein sequence ID" value="MEI2455164.1"/>
    <property type="molecule type" value="Genomic_DNA"/>
</dbReference>
<dbReference type="PANTHER" id="PTHR38595">
    <property type="entry name" value="CYTOPLASMIC PROTEIN-RELATED"/>
    <property type="match status" value="1"/>
</dbReference>
<sequence>MNPLAPAPTPTVPARKAGGEASLLDRLTDRSVERQGAPDIDPSAPSRLRDALLRDLSWLLNTSNLEADVDFAAYPHARRSVVNFGISALAGRRMSEVEWEDIERTLRAAIVGFEPRICARSLQVRCLSETGPRATGNVLSLLIQGDVISPDRATAFSFRSEIDLESGHISLRAQRAE</sequence>
<keyword evidence="5" id="KW-1185">Reference proteome</keyword>
<feature type="region of interest" description="Disordered" evidence="1">
    <location>
        <begin position="1"/>
        <end position="44"/>
    </location>
</feature>
<dbReference type="InterPro" id="IPR017737">
    <property type="entry name" value="TssE1-like"/>
</dbReference>
<feature type="compositionally biased region" description="Pro residues" evidence="1">
    <location>
        <begin position="1"/>
        <end position="11"/>
    </location>
</feature>
<dbReference type="SUPFAM" id="SSF160719">
    <property type="entry name" value="gpW/gp25-like"/>
    <property type="match status" value="1"/>
</dbReference>
<dbReference type="RefSeq" id="WP_222423712.1">
    <property type="nucleotide sequence ID" value="NZ_CP159925.1"/>
</dbReference>
<evidence type="ECO:0000313" key="5">
    <source>
        <dbReference type="Proteomes" id="UP001387215"/>
    </source>
</evidence>
<dbReference type="InterPro" id="IPR053176">
    <property type="entry name" value="T6SS_TssE1-like"/>
</dbReference>
<dbReference type="Proteomes" id="UP001387215">
    <property type="component" value="Unassembled WGS sequence"/>
</dbReference>
<dbReference type="NCBIfam" id="TIGR03357">
    <property type="entry name" value="VI_zyme"/>
    <property type="match status" value="1"/>
</dbReference>
<organism evidence="4">
    <name type="scientific">Lysobacter firmicutimachus</name>
    <dbReference type="NCBI Taxonomy" id="1792846"/>
    <lineage>
        <taxon>Bacteria</taxon>
        <taxon>Pseudomonadati</taxon>
        <taxon>Pseudomonadota</taxon>
        <taxon>Gammaproteobacteria</taxon>
        <taxon>Lysobacterales</taxon>
        <taxon>Lysobacteraceae</taxon>
        <taxon>Lysobacter</taxon>
    </lineage>
</organism>